<evidence type="ECO:0000256" key="2">
    <source>
        <dbReference type="SAM" id="SignalP"/>
    </source>
</evidence>
<keyword evidence="2" id="KW-0732">Signal</keyword>
<feature type="compositionally biased region" description="Basic and acidic residues" evidence="1">
    <location>
        <begin position="598"/>
        <end position="609"/>
    </location>
</feature>
<protein>
    <recommendedName>
        <fullName evidence="5">FlgD Ig-like domain-containing protein</fullName>
    </recommendedName>
</protein>
<evidence type="ECO:0000313" key="3">
    <source>
        <dbReference type="EMBL" id="OGK01455.1"/>
    </source>
</evidence>
<dbReference type="AlphaFoldDB" id="A0A1F7F447"/>
<reference evidence="3 4" key="1">
    <citation type="journal article" date="2016" name="Nat. Commun.">
        <title>Thousands of microbial genomes shed light on interconnected biogeochemical processes in an aquifer system.</title>
        <authorList>
            <person name="Anantharaman K."/>
            <person name="Brown C.T."/>
            <person name="Hug L.A."/>
            <person name="Sharon I."/>
            <person name="Castelle C.J."/>
            <person name="Probst A.J."/>
            <person name="Thomas B.C."/>
            <person name="Singh A."/>
            <person name="Wilkins M.J."/>
            <person name="Karaoz U."/>
            <person name="Brodie E.L."/>
            <person name="Williams K.H."/>
            <person name="Hubbard S.S."/>
            <person name="Banfield J.F."/>
        </authorList>
    </citation>
    <scope>NUCLEOTIDE SEQUENCE [LARGE SCALE GENOMIC DNA]</scope>
</reference>
<feature type="chain" id="PRO_5009528400" description="FlgD Ig-like domain-containing protein" evidence="2">
    <location>
        <begin position="30"/>
        <end position="646"/>
    </location>
</feature>
<organism evidence="3 4">
    <name type="scientific">Candidatus Raymondbacteria bacterium RIFOXYD12_FULL_49_13</name>
    <dbReference type="NCBI Taxonomy" id="1817890"/>
    <lineage>
        <taxon>Bacteria</taxon>
        <taxon>Raymondiibacteriota</taxon>
    </lineage>
</organism>
<evidence type="ECO:0000313" key="4">
    <source>
        <dbReference type="Proteomes" id="UP000179243"/>
    </source>
</evidence>
<proteinExistence type="predicted"/>
<evidence type="ECO:0008006" key="5">
    <source>
        <dbReference type="Google" id="ProtNLM"/>
    </source>
</evidence>
<feature type="signal peptide" evidence="2">
    <location>
        <begin position="1"/>
        <end position="29"/>
    </location>
</feature>
<gene>
    <name evidence="3" type="ORF">A2519_19205</name>
</gene>
<name>A0A1F7F447_UNCRA</name>
<dbReference type="Proteomes" id="UP000179243">
    <property type="component" value="Unassembled WGS sequence"/>
</dbReference>
<comment type="caution">
    <text evidence="3">The sequence shown here is derived from an EMBL/GenBank/DDBJ whole genome shotgun (WGS) entry which is preliminary data.</text>
</comment>
<dbReference type="EMBL" id="MFYX01000125">
    <property type="protein sequence ID" value="OGK01455.1"/>
    <property type="molecule type" value="Genomic_DNA"/>
</dbReference>
<dbReference type="Gene3D" id="2.60.40.4070">
    <property type="match status" value="1"/>
</dbReference>
<evidence type="ECO:0000256" key="1">
    <source>
        <dbReference type="SAM" id="MobiDB-lite"/>
    </source>
</evidence>
<accession>A0A1F7F447</accession>
<feature type="region of interest" description="Disordered" evidence="1">
    <location>
        <begin position="591"/>
        <end position="613"/>
    </location>
</feature>
<sequence>MTCANKLLRHSCIICALLIVGSLRTPSNAAGAYGGTPSSFISGNIIGDIFYSPADSLLLVLTGSGLSYTVLNDSGSPASTWYNFGSESFNTSLYFSSAALGNSTMFVAAYDKKDGNINGGKIYYKAQGSPRFIAYDPAFRDDEHLRGPTFVHVADSLVYVSMFSGTMLKNRVPVSDTGWRAILIKPTTFQNLIASRLALREKLSAAADSFHYFADTLALASATLATRCDSFFANDSLFAALHYHSFTHISDSVAFAWETYNDTFAFADTLASLGSRLATIADSAIPLTLDSLAAEIDTLHNRYDTVFSEIRPADYPPDNYTYNGNSMVFGFYIFSIAGDSKALFLGTSGGLLISIDSTRTFKGGMLNAPGSPLMREDGSVQMVYKTVKHATDPDSFRIWIYTLSDTIAYSGNVPDLSLSPDSLQLLHLDSIKRWNVLPGVEFGPSDFCLFKDTAFVSYGSSGRHGLIKYYQADSLHGTDTLRVWKSAPVSISDFLEPQLGINVLAVVPLGSGYDLWAGTDEGLYRLPYGRTSWNRYEFKRPAGSGETYAYPTVIRPGYKSARIAYGLDKDARITIEIFDFSMRKVRTLVNNSPRKKGDRSDTSDDRWDGNDGSGRPVAPGVYYYKISGGSQNLFGKIMVFGAKNFD</sequence>